<evidence type="ECO:0000313" key="5">
    <source>
        <dbReference type="Proteomes" id="UP000782312"/>
    </source>
</evidence>
<reference evidence="4" key="1">
    <citation type="submission" date="2020-07" db="EMBL/GenBank/DDBJ databases">
        <title>Huge and variable diversity of episymbiotic CPR bacteria and DPANN archaea in groundwater ecosystems.</title>
        <authorList>
            <person name="He C.Y."/>
            <person name="Keren R."/>
            <person name="Whittaker M."/>
            <person name="Farag I.F."/>
            <person name="Doudna J."/>
            <person name="Cate J.H.D."/>
            <person name="Banfield J.F."/>
        </authorList>
    </citation>
    <scope>NUCLEOTIDE SEQUENCE</scope>
    <source>
        <strain evidence="4">NC_groundwater_763_Ag_S-0.2um_68_21</strain>
    </source>
</reference>
<evidence type="ECO:0000256" key="1">
    <source>
        <dbReference type="ARBA" id="ARBA00010211"/>
    </source>
</evidence>
<evidence type="ECO:0000313" key="4">
    <source>
        <dbReference type="EMBL" id="MBI3127990.1"/>
    </source>
</evidence>
<dbReference type="SUPFAM" id="SSF56529">
    <property type="entry name" value="FAH"/>
    <property type="match status" value="1"/>
</dbReference>
<dbReference type="Proteomes" id="UP000782312">
    <property type="component" value="Unassembled WGS sequence"/>
</dbReference>
<dbReference type="PANTHER" id="PTHR42796">
    <property type="entry name" value="FUMARYLACETOACETATE HYDROLASE DOMAIN-CONTAINING PROTEIN 2A-RELATED"/>
    <property type="match status" value="1"/>
</dbReference>
<evidence type="ECO:0000256" key="2">
    <source>
        <dbReference type="ARBA" id="ARBA00022723"/>
    </source>
</evidence>
<protein>
    <submittedName>
        <fullName evidence="4">Fumarylacetoacetate hydrolase family protein</fullName>
    </submittedName>
</protein>
<dbReference type="InterPro" id="IPR051121">
    <property type="entry name" value="FAH"/>
</dbReference>
<dbReference type="InterPro" id="IPR036663">
    <property type="entry name" value="Fumarylacetoacetase_C_sf"/>
</dbReference>
<organism evidence="4 5">
    <name type="scientific">Tectimicrobiota bacterium</name>
    <dbReference type="NCBI Taxonomy" id="2528274"/>
    <lineage>
        <taxon>Bacteria</taxon>
        <taxon>Pseudomonadati</taxon>
        <taxon>Nitrospinota/Tectimicrobiota group</taxon>
        <taxon>Candidatus Tectimicrobiota</taxon>
    </lineage>
</organism>
<sequence>MKLVTMEITEGGKGRESIGAVLPGERVLDLAAASAAIPPDMVMFLETGRPGLDAARKLAEEAGKGRHASSVRPLAGVKLKAPVPRPRKFIHAGRNFHAHLAESGSKMPKQIPLAARFSSTIIGPDEPILYPKITTQWDSEAEIVMVIGQRCKYVPREKAFDVIMGYTLYNDVTARDIQNDEARGGLFLCKTLDTSNPLGPWIVTSDEIPDPQGMEIIGKVNGFELQRQSLRTMIFDIPHIISHLSNMTLEPGDLVSTGTPEGCAIFRPDGEPHLLRPGSVAEVSSPQIGVLRNPVVAE</sequence>
<dbReference type="AlphaFoldDB" id="A0A932MMT2"/>
<name>A0A932MMT2_UNCTE</name>
<dbReference type="GO" id="GO:0016787">
    <property type="term" value="F:hydrolase activity"/>
    <property type="evidence" value="ECO:0007669"/>
    <property type="project" value="UniProtKB-KW"/>
</dbReference>
<dbReference type="Pfam" id="PF01557">
    <property type="entry name" value="FAA_hydrolase"/>
    <property type="match status" value="1"/>
</dbReference>
<evidence type="ECO:0000259" key="3">
    <source>
        <dbReference type="Pfam" id="PF01557"/>
    </source>
</evidence>
<comment type="caution">
    <text evidence="4">The sequence shown here is derived from an EMBL/GenBank/DDBJ whole genome shotgun (WGS) entry which is preliminary data.</text>
</comment>
<dbReference type="GO" id="GO:0044281">
    <property type="term" value="P:small molecule metabolic process"/>
    <property type="evidence" value="ECO:0007669"/>
    <property type="project" value="UniProtKB-ARBA"/>
</dbReference>
<dbReference type="Gene3D" id="3.90.850.10">
    <property type="entry name" value="Fumarylacetoacetase-like, C-terminal domain"/>
    <property type="match status" value="1"/>
</dbReference>
<dbReference type="EMBL" id="JACPUR010000022">
    <property type="protein sequence ID" value="MBI3127990.1"/>
    <property type="molecule type" value="Genomic_DNA"/>
</dbReference>
<comment type="similarity">
    <text evidence="1">Belongs to the FAH family.</text>
</comment>
<proteinExistence type="inferred from homology"/>
<dbReference type="GO" id="GO:0046872">
    <property type="term" value="F:metal ion binding"/>
    <property type="evidence" value="ECO:0007669"/>
    <property type="project" value="UniProtKB-KW"/>
</dbReference>
<feature type="domain" description="Fumarylacetoacetase-like C-terminal" evidence="3">
    <location>
        <begin position="88"/>
        <end position="296"/>
    </location>
</feature>
<dbReference type="PANTHER" id="PTHR42796:SF4">
    <property type="entry name" value="FUMARYLACETOACETATE HYDROLASE DOMAIN-CONTAINING PROTEIN 2A"/>
    <property type="match status" value="1"/>
</dbReference>
<dbReference type="InterPro" id="IPR011234">
    <property type="entry name" value="Fumarylacetoacetase-like_C"/>
</dbReference>
<keyword evidence="2" id="KW-0479">Metal-binding</keyword>
<gene>
    <name evidence="4" type="ORF">HYZ11_10335</name>
</gene>
<keyword evidence="4" id="KW-0378">Hydrolase</keyword>
<accession>A0A932MMT2</accession>